<dbReference type="EMBL" id="CAUYUE010000003">
    <property type="protein sequence ID" value="CAK0752500.1"/>
    <property type="molecule type" value="Genomic_DNA"/>
</dbReference>
<proteinExistence type="predicted"/>
<evidence type="ECO:0000313" key="2">
    <source>
        <dbReference type="Proteomes" id="UP001314263"/>
    </source>
</evidence>
<accession>A0AAV1HUX4</accession>
<reference evidence="1 2" key="1">
    <citation type="submission" date="2023-10" db="EMBL/GenBank/DDBJ databases">
        <authorList>
            <person name="Maclean D."/>
            <person name="Macfadyen A."/>
        </authorList>
    </citation>
    <scope>NUCLEOTIDE SEQUENCE [LARGE SCALE GENOMIC DNA]</scope>
</reference>
<sequence>MHRCFQETPLPVTKRSRSTTTFVGSTTINLNDAVHTSYHSPLSRFMYAWWRLYIRAERHSAPDAGLEAFQLARCLQQSGDDLGHVIEAFLCSEQQEGLSGIIRQQCKDHLLLLLPRAWSPLKSN</sequence>
<evidence type="ECO:0000313" key="1">
    <source>
        <dbReference type="EMBL" id="CAK0752500.1"/>
    </source>
</evidence>
<dbReference type="AlphaFoldDB" id="A0AAV1HUX4"/>
<comment type="caution">
    <text evidence="1">The sequence shown here is derived from an EMBL/GenBank/DDBJ whole genome shotgun (WGS) entry which is preliminary data.</text>
</comment>
<gene>
    <name evidence="1" type="ORF">CVIRNUC_002151</name>
</gene>
<organism evidence="1 2">
    <name type="scientific">Coccomyxa viridis</name>
    <dbReference type="NCBI Taxonomy" id="1274662"/>
    <lineage>
        <taxon>Eukaryota</taxon>
        <taxon>Viridiplantae</taxon>
        <taxon>Chlorophyta</taxon>
        <taxon>core chlorophytes</taxon>
        <taxon>Trebouxiophyceae</taxon>
        <taxon>Trebouxiophyceae incertae sedis</taxon>
        <taxon>Coccomyxaceae</taxon>
        <taxon>Coccomyxa</taxon>
    </lineage>
</organism>
<name>A0AAV1HUX4_9CHLO</name>
<dbReference type="Proteomes" id="UP001314263">
    <property type="component" value="Unassembled WGS sequence"/>
</dbReference>
<protein>
    <submittedName>
        <fullName evidence="1">Uncharacterized protein</fullName>
    </submittedName>
</protein>
<keyword evidence="2" id="KW-1185">Reference proteome</keyword>